<dbReference type="EMBL" id="CAJNOT010004309">
    <property type="protein sequence ID" value="CAF1426383.1"/>
    <property type="molecule type" value="Genomic_DNA"/>
</dbReference>
<dbReference type="AlphaFoldDB" id="A0A815MV18"/>
<dbReference type="Proteomes" id="UP000663864">
    <property type="component" value="Unassembled WGS sequence"/>
</dbReference>
<protein>
    <submittedName>
        <fullName evidence="2">Uncharacterized protein</fullName>
    </submittedName>
</protein>
<evidence type="ECO:0000313" key="2">
    <source>
        <dbReference type="EMBL" id="CAF1426383.1"/>
    </source>
</evidence>
<feature type="region of interest" description="Disordered" evidence="1">
    <location>
        <begin position="1"/>
        <end position="24"/>
    </location>
</feature>
<feature type="compositionally biased region" description="Basic residues" evidence="1">
    <location>
        <begin position="1"/>
        <end position="19"/>
    </location>
</feature>
<gene>
    <name evidence="2" type="ORF">ZHD862_LOCUS34169</name>
</gene>
<reference evidence="2" key="1">
    <citation type="submission" date="2021-02" db="EMBL/GenBank/DDBJ databases">
        <authorList>
            <person name="Nowell W R."/>
        </authorList>
    </citation>
    <scope>NUCLEOTIDE SEQUENCE</scope>
</reference>
<organism evidence="2 3">
    <name type="scientific">Rotaria sordida</name>
    <dbReference type="NCBI Taxonomy" id="392033"/>
    <lineage>
        <taxon>Eukaryota</taxon>
        <taxon>Metazoa</taxon>
        <taxon>Spiralia</taxon>
        <taxon>Gnathifera</taxon>
        <taxon>Rotifera</taxon>
        <taxon>Eurotatoria</taxon>
        <taxon>Bdelloidea</taxon>
        <taxon>Philodinida</taxon>
        <taxon>Philodinidae</taxon>
        <taxon>Rotaria</taxon>
    </lineage>
</organism>
<name>A0A815MV18_9BILA</name>
<evidence type="ECO:0000313" key="3">
    <source>
        <dbReference type="Proteomes" id="UP000663864"/>
    </source>
</evidence>
<accession>A0A815MV18</accession>
<proteinExistence type="predicted"/>
<evidence type="ECO:0000256" key="1">
    <source>
        <dbReference type="SAM" id="MobiDB-lite"/>
    </source>
</evidence>
<comment type="caution">
    <text evidence="2">The sequence shown here is derived from an EMBL/GenBank/DDBJ whole genome shotgun (WGS) entry which is preliminary data.</text>
</comment>
<sequence>MVRKKSTATKARTRKRAYERKKNKDRVSRSWRKLLLIVTAVNKFLRFRRCDIALACSTSDLNTSQSNKIFLNNVSFVQKDIEFTYANKTDATNHLEDLNVVQATIKSLNSKVCRLDYERKRQLEIRKKKSSSNTTIPKETTVLKSTRQSSWFHKKYSQDNLFRKRESERVTAIFQKKYTNNSNFREKEKTRSRTHGLEKYRKYITSRQEKKQRSKTYILNKYHNNSDFRNRTKTEVLRKYYTDNSIRLKMIRRALNSYRSDNTLMKRNSRRLYNQRRRILKKYTIIQSHKCTIKHRDLYINSLNRFRQIIREGPDYICISCRLALFRNQVMPFVEEKYIKQNMTNEIKKHIQSYFDYSSSKEQKWICKLCLDKI</sequence>